<evidence type="ECO:0000313" key="2">
    <source>
        <dbReference type="EMBL" id="QGM93804.1"/>
    </source>
</evidence>
<reference evidence="2 3" key="2">
    <citation type="journal article" date="2021" name="AMB Express">
        <title>Isolation and characterisation of Methylocystis spp. for poly-3-hydroxybutyrate production using waste methane feedstocks.</title>
        <authorList>
            <person name="Rumah B.L."/>
            <person name="Stead C.E."/>
            <person name="Claxton Stevens B.H."/>
            <person name="Minton N.P."/>
            <person name="Grosse-Honebrink A."/>
            <person name="Zhang Y."/>
        </authorList>
    </citation>
    <scope>NUCLEOTIDE SEQUENCE [LARGE SCALE GENOMIC DNA]</scope>
    <source>
        <strain evidence="2 3">BRCS1</strain>
    </source>
</reference>
<gene>
    <name evidence="2" type="ORF">F7D13_07070</name>
</gene>
<accession>A0ABX6EHD9</accession>
<dbReference type="EMBL" id="CP044328">
    <property type="protein sequence ID" value="QGM93804.1"/>
    <property type="molecule type" value="Genomic_DNA"/>
</dbReference>
<proteinExistence type="predicted"/>
<keyword evidence="3" id="KW-1185">Reference proteome</keyword>
<reference evidence="3" key="1">
    <citation type="submission" date="2019-09" db="EMBL/GenBank/DDBJ databases">
        <title>Isolation and complete genome sequencing of Methylocystis species.</title>
        <authorList>
            <person name="Rumah B.L."/>
            <person name="Stead C.E."/>
            <person name="Stevens B.C."/>
            <person name="Minton N.P."/>
            <person name="Grosse-Honebrink A."/>
            <person name="Zhang Y."/>
        </authorList>
    </citation>
    <scope>NUCLEOTIDE SEQUENCE [LARGE SCALE GENOMIC DNA]</scope>
    <source>
        <strain evidence="3">BRCS1</strain>
    </source>
</reference>
<evidence type="ECO:0000313" key="3">
    <source>
        <dbReference type="Proteomes" id="UP000424673"/>
    </source>
</evidence>
<sequence>MREPHLSADIDAVAELIRRFQLGGLHMTPQNCGFVAGALDKLAFEARTLEAELEREESWRQAADARVEALTTPDHLTKTRREIAINEGRRAGVVVDLRPYLDREWTRAPNDSVADASSDEKDTVAAVASDGGNGDAA</sequence>
<dbReference type="Proteomes" id="UP000424673">
    <property type="component" value="Chromosome"/>
</dbReference>
<protein>
    <submittedName>
        <fullName evidence="2">Uncharacterized protein</fullName>
    </submittedName>
</protein>
<dbReference type="RefSeq" id="WP_154451600.1">
    <property type="nucleotide sequence ID" value="NZ_CP044328.1"/>
</dbReference>
<feature type="region of interest" description="Disordered" evidence="1">
    <location>
        <begin position="108"/>
        <end position="137"/>
    </location>
</feature>
<evidence type="ECO:0000256" key="1">
    <source>
        <dbReference type="SAM" id="MobiDB-lite"/>
    </source>
</evidence>
<organism evidence="2 3">
    <name type="scientific">Methylocystis rosea</name>
    <dbReference type="NCBI Taxonomy" id="173366"/>
    <lineage>
        <taxon>Bacteria</taxon>
        <taxon>Pseudomonadati</taxon>
        <taxon>Pseudomonadota</taxon>
        <taxon>Alphaproteobacteria</taxon>
        <taxon>Hyphomicrobiales</taxon>
        <taxon>Methylocystaceae</taxon>
        <taxon>Methylocystis</taxon>
    </lineage>
</organism>
<name>A0ABX6EHD9_9HYPH</name>